<dbReference type="EMBL" id="JBHSKT010000006">
    <property type="protein sequence ID" value="MFC5271248.1"/>
    <property type="molecule type" value="Genomic_DNA"/>
</dbReference>
<organism evidence="1 2">
    <name type="scientific">Adhaeribacter terreus</name>
    <dbReference type="NCBI Taxonomy" id="529703"/>
    <lineage>
        <taxon>Bacteria</taxon>
        <taxon>Pseudomonadati</taxon>
        <taxon>Bacteroidota</taxon>
        <taxon>Cytophagia</taxon>
        <taxon>Cytophagales</taxon>
        <taxon>Hymenobacteraceae</taxon>
        <taxon>Adhaeribacter</taxon>
    </lineage>
</organism>
<keyword evidence="2" id="KW-1185">Reference proteome</keyword>
<evidence type="ECO:0000313" key="2">
    <source>
        <dbReference type="Proteomes" id="UP001596161"/>
    </source>
</evidence>
<gene>
    <name evidence="1" type="ORF">ACFPIB_11545</name>
</gene>
<comment type="caution">
    <text evidence="1">The sequence shown here is derived from an EMBL/GenBank/DDBJ whole genome shotgun (WGS) entry which is preliminary data.</text>
</comment>
<evidence type="ECO:0008006" key="3">
    <source>
        <dbReference type="Google" id="ProtNLM"/>
    </source>
</evidence>
<protein>
    <recommendedName>
        <fullName evidence="3">Tetratricopeptide repeat protein</fullName>
    </recommendedName>
</protein>
<name>A0ABW0EDB5_9BACT</name>
<dbReference type="Proteomes" id="UP001596161">
    <property type="component" value="Unassembled WGS sequence"/>
</dbReference>
<reference evidence="2" key="1">
    <citation type="journal article" date="2019" name="Int. J. Syst. Evol. Microbiol.">
        <title>The Global Catalogue of Microorganisms (GCM) 10K type strain sequencing project: providing services to taxonomists for standard genome sequencing and annotation.</title>
        <authorList>
            <consortium name="The Broad Institute Genomics Platform"/>
            <consortium name="The Broad Institute Genome Sequencing Center for Infectious Disease"/>
            <person name="Wu L."/>
            <person name="Ma J."/>
        </authorList>
    </citation>
    <scope>NUCLEOTIDE SEQUENCE [LARGE SCALE GENOMIC DNA]</scope>
    <source>
        <strain evidence="2">KACC 12602</strain>
    </source>
</reference>
<proteinExistence type="predicted"/>
<accession>A0ABW0EDB5</accession>
<evidence type="ECO:0000313" key="1">
    <source>
        <dbReference type="EMBL" id="MFC5271248.1"/>
    </source>
</evidence>
<sequence length="490" mass="58020">MKELEKLVQIVTKRHQKNAPLLNFTEKKPGKELSLFRAYQQGEITIPKNKKKKPDSAELRMTRARLRRKLLNHLHFLNFNDPFLKISYRHEQECLNLIYEAHILIREGEYQISEKLLRKSLKLALDSELTASVLNSIQLLQFIYSQTGNAVRFKALVKLIPGHQELLQKELEAESIYNTAKLEINRSVSAKKKYLPTLLDNIQYLKELWGKYKSFGLFEAYYKTNIWYQELTNNFTDIVKITSEAERMLQNKKINPKRFDDRYNKYINVYAHLRDKQFTQGLAFAAKAVDSFNRSSNNWFAFMENYFLLAMHAGNYNEATKLIEEVYNNLFIQKITRAAQERWQLYRAYLYFIFPDGHSKRQFSYQSFIMAVPEYSKDKQGFNVAILILQYLHYLKSKEVEALLYRIESLKKYSGRHLKDTFSLRTQYFFKLLMLVVKEDLDPTRVRRKGRALADKLADTPAPGDAYAEIEIIPYEALWEQILRILQENK</sequence>